<feature type="chain" id="PRO_5013303088" evidence="2">
    <location>
        <begin position="24"/>
        <end position="760"/>
    </location>
</feature>
<dbReference type="Proteomes" id="UP000198310">
    <property type="component" value="Unassembled WGS sequence"/>
</dbReference>
<dbReference type="SUPFAM" id="SSF69318">
    <property type="entry name" value="Integrin alpha N-terminal domain"/>
    <property type="match status" value="3"/>
</dbReference>
<dbReference type="InterPro" id="IPR028994">
    <property type="entry name" value="Integrin_alpha_N"/>
</dbReference>
<feature type="domain" description="Secretion system C-terminal sorting" evidence="3">
    <location>
        <begin position="690"/>
        <end position="753"/>
    </location>
</feature>
<evidence type="ECO:0000256" key="1">
    <source>
        <dbReference type="ARBA" id="ARBA00022729"/>
    </source>
</evidence>
<dbReference type="NCBIfam" id="TIGR04183">
    <property type="entry name" value="Por_Secre_tail"/>
    <property type="match status" value="1"/>
</dbReference>
<dbReference type="PANTHER" id="PTHR44103">
    <property type="entry name" value="PROPROTEIN CONVERTASE P"/>
    <property type="match status" value="1"/>
</dbReference>
<proteinExistence type="predicted"/>
<dbReference type="RefSeq" id="WP_179225501.1">
    <property type="nucleotide sequence ID" value="NZ_FZNS01000003.1"/>
</dbReference>
<dbReference type="AlphaFoldDB" id="A0A238X917"/>
<reference evidence="5" key="1">
    <citation type="submission" date="2017-06" db="EMBL/GenBank/DDBJ databases">
        <authorList>
            <person name="Varghese N."/>
            <person name="Submissions S."/>
        </authorList>
    </citation>
    <scope>NUCLEOTIDE SEQUENCE [LARGE SCALE GENOMIC DNA]</scope>
    <source>
        <strain evidence="5">DSM 28041</strain>
    </source>
</reference>
<evidence type="ECO:0000313" key="5">
    <source>
        <dbReference type="Proteomes" id="UP000198310"/>
    </source>
</evidence>
<accession>A0A238X917</accession>
<dbReference type="PANTHER" id="PTHR44103:SF1">
    <property type="entry name" value="PROPROTEIN CONVERTASE P"/>
    <property type="match status" value="1"/>
</dbReference>
<evidence type="ECO:0000256" key="2">
    <source>
        <dbReference type="SAM" id="SignalP"/>
    </source>
</evidence>
<name>A0A238X917_9BACT</name>
<sequence length="760" mass="81941">MRQRLLFLVTAVLVGSATTAAQAQSAFGFEFRAVAKVVQGTDTLRNAWAGGLNSPQFSTIDLNGDQQPDLYVFDRAQNRSFTFLSVATDNGRVWQHEPIYEGLFPTGLQGWVLLRDYDCDNRPDLFTYASGGDIRIYHNVAGANGLPSFQLVTNQLTYFDPSPTIGGDINIITGGYNIPAIQDIDGDGRLDILTFDFASTAPSIYYYRNTSTGACGGLQFREGSKFWGGITACLSGCTSFTFAPDQCRPVLRPNHTGGYNLTALDLDGDGDQDLLSGRDNCPELVSLRNDGTAQEARMTSAGLNQSFPTGTTAARVPNFPAAYSVDVTFDGRPDIVVSPNLYDNVDTVETRQSVVVYRNTSATGAPVLAYQQNNFLQAGMIDLSEGAAPTFGDLDGDGLVDMLVGSVSRNNPKQHYRAALSYYRNVGTARKPIFSLVTNDYLGLTSRRLVSLKPVLVDLNRDGALDLVYSGYQQGATANPITYVLNTATARQPAAFNLASAGTLAGMPGRAFDAPCFADVDADGLVDLLLGTNSVDTPGQSLRYYRNTGANNISQAFVLINNDYGQLRNNANRRPVALHPTVADFDGDGQPDLLTADALGEIRMYSNFRSQPSSFLARTDLFYNALLGQYQENRLGTAAVFRYAPATADVDGDGVPELFLGLEGGGIVALATRRQVLSTNSAATTLPLQVYPNPTTGRATVEAPRPVRVTVLDITGRTVRQDDALNRTHTLSLTGLAPGIYLVRCQTATGEQAMQRLEVQ</sequence>
<dbReference type="Gene3D" id="2.130.10.130">
    <property type="entry name" value="Integrin alpha, N-terminal"/>
    <property type="match status" value="2"/>
</dbReference>
<dbReference type="InterPro" id="IPR026444">
    <property type="entry name" value="Secre_tail"/>
</dbReference>
<dbReference type="InterPro" id="IPR013517">
    <property type="entry name" value="FG-GAP"/>
</dbReference>
<dbReference type="EMBL" id="FZNS01000003">
    <property type="protein sequence ID" value="SNR54339.1"/>
    <property type="molecule type" value="Genomic_DNA"/>
</dbReference>
<feature type="signal peptide" evidence="2">
    <location>
        <begin position="1"/>
        <end position="23"/>
    </location>
</feature>
<protein>
    <submittedName>
        <fullName evidence="4">Por secretion system C-terminal sorting domain-containing protein</fullName>
    </submittedName>
</protein>
<dbReference type="Pfam" id="PF13517">
    <property type="entry name" value="FG-GAP_3"/>
    <property type="match status" value="3"/>
</dbReference>
<keyword evidence="1 2" id="KW-0732">Signal</keyword>
<dbReference type="Pfam" id="PF18962">
    <property type="entry name" value="Por_Secre_tail"/>
    <property type="match status" value="1"/>
</dbReference>
<evidence type="ECO:0000259" key="3">
    <source>
        <dbReference type="Pfam" id="PF18962"/>
    </source>
</evidence>
<organism evidence="4 5">
    <name type="scientific">Hymenobacter mucosus</name>
    <dbReference type="NCBI Taxonomy" id="1411120"/>
    <lineage>
        <taxon>Bacteria</taxon>
        <taxon>Pseudomonadati</taxon>
        <taxon>Bacteroidota</taxon>
        <taxon>Cytophagia</taxon>
        <taxon>Cytophagales</taxon>
        <taxon>Hymenobacteraceae</taxon>
        <taxon>Hymenobacter</taxon>
    </lineage>
</organism>
<keyword evidence="5" id="KW-1185">Reference proteome</keyword>
<gene>
    <name evidence="4" type="ORF">SAMN06269173_103526</name>
</gene>
<evidence type="ECO:0000313" key="4">
    <source>
        <dbReference type="EMBL" id="SNR54339.1"/>
    </source>
</evidence>